<dbReference type="AlphaFoldDB" id="E3CT32"/>
<organism evidence="1 2">
    <name type="scientific">Streptococcus vestibularis F0396</name>
    <dbReference type="NCBI Taxonomy" id="904306"/>
    <lineage>
        <taxon>Bacteria</taxon>
        <taxon>Bacillati</taxon>
        <taxon>Bacillota</taxon>
        <taxon>Bacilli</taxon>
        <taxon>Lactobacillales</taxon>
        <taxon>Streptococcaceae</taxon>
        <taxon>Streptococcus</taxon>
    </lineage>
</organism>
<comment type="caution">
    <text evidence="1">The sequence shown here is derived from an EMBL/GenBank/DDBJ whole genome shotgun (WGS) entry which is preliminary data.</text>
</comment>
<sequence length="197" mass="23473">MGYYPKTKTERHAPLLYFNPIDLGFLYKGEIMKQLAIETITKPMKLRGISKGIAELDGQRLEIDLDNLMIDFGGESFELDRIAGTKGGYRYFFLCPDCGRRCRLLYKRYLYFSCGTCQDIHKDTLNRSKTDCQYYFSLALKEARKIDPGYYPEKGYVDYDNFPSRPKRMRHKTYWRHYKRFTSYLDIGLRYWLSRLS</sequence>
<name>E3CT32_STRVE</name>
<proteinExistence type="predicted"/>
<evidence type="ECO:0000313" key="1">
    <source>
        <dbReference type="EMBL" id="EFQ58393.1"/>
    </source>
</evidence>
<evidence type="ECO:0008006" key="3">
    <source>
        <dbReference type="Google" id="ProtNLM"/>
    </source>
</evidence>
<dbReference type="Proteomes" id="UP000004896">
    <property type="component" value="Unassembled WGS sequence"/>
</dbReference>
<accession>E3CT32</accession>
<evidence type="ECO:0000313" key="2">
    <source>
        <dbReference type="Proteomes" id="UP000004896"/>
    </source>
</evidence>
<reference evidence="1 2" key="1">
    <citation type="submission" date="2010-10" db="EMBL/GenBank/DDBJ databases">
        <authorList>
            <person name="Durkin A.S."/>
            <person name="Madupu R."/>
            <person name="Torralba M."/>
            <person name="Gillis M."/>
            <person name="Methe B."/>
            <person name="Sutton G."/>
            <person name="Nelson K.E."/>
        </authorList>
    </citation>
    <scope>NUCLEOTIDE SEQUENCE [LARGE SCALE GENOMIC DNA]</scope>
    <source>
        <strain evidence="1 2">F0396</strain>
    </source>
</reference>
<protein>
    <recommendedName>
        <fullName evidence="3">Phage protein</fullName>
    </recommendedName>
</protein>
<gene>
    <name evidence="1" type="ORF">HMPREF9192_0313</name>
</gene>
<dbReference type="EMBL" id="AEKO01000011">
    <property type="protein sequence ID" value="EFQ58393.1"/>
    <property type="molecule type" value="Genomic_DNA"/>
</dbReference>